<organism evidence="4 5">
    <name type="scientific">Govanella unica</name>
    <dbReference type="NCBI Taxonomy" id="2975056"/>
    <lineage>
        <taxon>Bacteria</taxon>
        <taxon>Pseudomonadati</taxon>
        <taxon>Pseudomonadota</taxon>
        <taxon>Alphaproteobacteria</taxon>
        <taxon>Emcibacterales</taxon>
        <taxon>Govanellaceae</taxon>
        <taxon>Govanella</taxon>
    </lineage>
</organism>
<evidence type="ECO:0000259" key="3">
    <source>
        <dbReference type="Pfam" id="PF13579"/>
    </source>
</evidence>
<evidence type="ECO:0000313" key="4">
    <source>
        <dbReference type="EMBL" id="MDA5193586.1"/>
    </source>
</evidence>
<dbReference type="AlphaFoldDB" id="A0A9X3TXJ1"/>
<dbReference type="GO" id="GO:0016757">
    <property type="term" value="F:glycosyltransferase activity"/>
    <property type="evidence" value="ECO:0007669"/>
    <property type="project" value="UniProtKB-KW"/>
</dbReference>
<dbReference type="Pfam" id="PF13579">
    <property type="entry name" value="Glyco_trans_4_4"/>
    <property type="match status" value="1"/>
</dbReference>
<dbReference type="EC" id="2.4.-.-" evidence="4"/>
<proteinExistence type="predicted"/>
<comment type="caution">
    <text evidence="4">The sequence shown here is derived from an EMBL/GenBank/DDBJ whole genome shotgun (WGS) entry which is preliminary data.</text>
</comment>
<sequence>MSETASRGANSRKSMKILLVAGFFPPYAPVSATRVNKLAKYLLERGHDVRVLAPRNLGYPQVMPPEIPAERITFTPVFEVLELPGRLKDKIKGLVGKRPAVASAEPSTASSQPADSRPGWWSGALALYGDMVSIPDSRIGWYNQAIRAGKLLLGTWRADVIYASAPPHTGLLVASKLARQFDIPWVCEYRDLWVDHPYYDSGRLKRFIEARLEAATLRNAAGFVTVTRTWADHLKNLHGRPVEFVMNGFDPADCPDVVPPPLDADRLTILYTGVIYPGKRDPSVLFAAMATLTPELRSRIRVIFHLPDADVVGDLARLHGVTDQVEIHGLIPRGEAILKQCAADVLLLLRWDDPREDGVLAGKLFEYIGARRPILSIGSETGEAADIIRDNKLGVVSKSPAVVAAALEDWLAERAAGPLPAPKADAAAFARPRQFDKLEPFLEKVIG</sequence>
<dbReference type="PANTHER" id="PTHR12526">
    <property type="entry name" value="GLYCOSYLTRANSFERASE"/>
    <property type="match status" value="1"/>
</dbReference>
<dbReference type="SUPFAM" id="SSF53756">
    <property type="entry name" value="UDP-Glycosyltransferase/glycogen phosphorylase"/>
    <property type="match status" value="1"/>
</dbReference>
<accession>A0A9X3TXJ1</accession>
<protein>
    <submittedName>
        <fullName evidence="4">Glycosyltransferase</fullName>
        <ecNumber evidence="4">2.4.-.-</ecNumber>
    </submittedName>
</protein>
<evidence type="ECO:0000256" key="1">
    <source>
        <dbReference type="ARBA" id="ARBA00022676"/>
    </source>
</evidence>
<name>A0A9X3TXJ1_9PROT</name>
<dbReference type="Proteomes" id="UP001141619">
    <property type="component" value="Unassembled WGS sequence"/>
</dbReference>
<keyword evidence="1 4" id="KW-0328">Glycosyltransferase</keyword>
<feature type="domain" description="Glycosyltransferase subfamily 4-like N-terminal" evidence="3">
    <location>
        <begin position="32"/>
        <end position="245"/>
    </location>
</feature>
<reference evidence="4" key="2">
    <citation type="journal article" date="2023" name="Syst. Appl. Microbiol.">
        <title>Govania unica gen. nov., sp. nov., a rare biosphere bacterium that represents a novel family in the class Alphaproteobacteria.</title>
        <authorList>
            <person name="Vandamme P."/>
            <person name="Peeters C."/>
            <person name="Hettiarachchi A."/>
            <person name="Cnockaert M."/>
            <person name="Carlier A."/>
        </authorList>
    </citation>
    <scope>NUCLEOTIDE SEQUENCE</scope>
    <source>
        <strain evidence="4">LMG 31809</strain>
    </source>
</reference>
<evidence type="ECO:0000256" key="2">
    <source>
        <dbReference type="ARBA" id="ARBA00022679"/>
    </source>
</evidence>
<reference evidence="4" key="1">
    <citation type="submission" date="2022-08" db="EMBL/GenBank/DDBJ databases">
        <authorList>
            <person name="Vandamme P."/>
            <person name="Hettiarachchi A."/>
            <person name="Peeters C."/>
            <person name="Cnockaert M."/>
            <person name="Carlier A."/>
        </authorList>
    </citation>
    <scope>NUCLEOTIDE SEQUENCE</scope>
    <source>
        <strain evidence="4">LMG 31809</strain>
    </source>
</reference>
<gene>
    <name evidence="4" type="ORF">NYP16_06415</name>
</gene>
<dbReference type="RefSeq" id="WP_274943286.1">
    <property type="nucleotide sequence ID" value="NZ_JANWOI010000002.1"/>
</dbReference>
<evidence type="ECO:0000313" key="5">
    <source>
        <dbReference type="Proteomes" id="UP001141619"/>
    </source>
</evidence>
<dbReference type="EMBL" id="JANWOI010000002">
    <property type="protein sequence ID" value="MDA5193586.1"/>
    <property type="molecule type" value="Genomic_DNA"/>
</dbReference>
<dbReference type="InterPro" id="IPR028098">
    <property type="entry name" value="Glyco_trans_4-like_N"/>
</dbReference>
<keyword evidence="2 4" id="KW-0808">Transferase</keyword>
<dbReference type="Gene3D" id="3.40.50.2000">
    <property type="entry name" value="Glycogen Phosphorylase B"/>
    <property type="match status" value="2"/>
</dbReference>
<keyword evidence="5" id="KW-1185">Reference proteome</keyword>
<dbReference type="PANTHER" id="PTHR12526:SF510">
    <property type="entry name" value="D-INOSITOL 3-PHOSPHATE GLYCOSYLTRANSFERASE"/>
    <property type="match status" value="1"/>
</dbReference>